<dbReference type="AlphaFoldDB" id="A0AAE4CUY7"/>
<protein>
    <submittedName>
        <fullName evidence="5">CubicO group peptidase (Beta-lactamase class C family)</fullName>
    </submittedName>
</protein>
<evidence type="ECO:0000256" key="2">
    <source>
        <dbReference type="SAM" id="MobiDB-lite"/>
    </source>
</evidence>
<evidence type="ECO:0000313" key="6">
    <source>
        <dbReference type="Proteomes" id="UP001183629"/>
    </source>
</evidence>
<comment type="caution">
    <text evidence="5">The sequence shown here is derived from an EMBL/GenBank/DDBJ whole genome shotgun (WGS) entry which is preliminary data.</text>
</comment>
<dbReference type="Pfam" id="PF00144">
    <property type="entry name" value="Beta-lactamase"/>
    <property type="match status" value="1"/>
</dbReference>
<dbReference type="PROSITE" id="PS51257">
    <property type="entry name" value="PROKAR_LIPOPROTEIN"/>
    <property type="match status" value="1"/>
</dbReference>
<evidence type="ECO:0000256" key="1">
    <source>
        <dbReference type="ARBA" id="ARBA00022801"/>
    </source>
</evidence>
<dbReference type="GO" id="GO:0016787">
    <property type="term" value="F:hydrolase activity"/>
    <property type="evidence" value="ECO:0007669"/>
    <property type="project" value="UniProtKB-KW"/>
</dbReference>
<keyword evidence="3" id="KW-0732">Signal</keyword>
<evidence type="ECO:0000313" key="5">
    <source>
        <dbReference type="EMBL" id="MDR7322259.1"/>
    </source>
</evidence>
<feature type="signal peptide" evidence="3">
    <location>
        <begin position="1"/>
        <end position="30"/>
    </location>
</feature>
<dbReference type="PANTHER" id="PTHR43283">
    <property type="entry name" value="BETA-LACTAMASE-RELATED"/>
    <property type="match status" value="1"/>
</dbReference>
<dbReference type="InterPro" id="IPR001466">
    <property type="entry name" value="Beta-lactam-related"/>
</dbReference>
<dbReference type="InterPro" id="IPR050789">
    <property type="entry name" value="Diverse_Enzym_Activities"/>
</dbReference>
<keyword evidence="1" id="KW-0378">Hydrolase</keyword>
<dbReference type="Proteomes" id="UP001183629">
    <property type="component" value="Unassembled WGS sequence"/>
</dbReference>
<feature type="compositionally biased region" description="Low complexity" evidence="2">
    <location>
        <begin position="57"/>
        <end position="68"/>
    </location>
</feature>
<proteinExistence type="predicted"/>
<dbReference type="PANTHER" id="PTHR43283:SF11">
    <property type="entry name" value="BETA-LACTAMASE-RELATED DOMAIN-CONTAINING PROTEIN"/>
    <property type="match status" value="1"/>
</dbReference>
<feature type="region of interest" description="Disordered" evidence="2">
    <location>
        <begin position="33"/>
        <end position="68"/>
    </location>
</feature>
<organism evidence="5 6">
    <name type="scientific">Catenuloplanes niger</name>
    <dbReference type="NCBI Taxonomy" id="587534"/>
    <lineage>
        <taxon>Bacteria</taxon>
        <taxon>Bacillati</taxon>
        <taxon>Actinomycetota</taxon>
        <taxon>Actinomycetes</taxon>
        <taxon>Micromonosporales</taxon>
        <taxon>Micromonosporaceae</taxon>
        <taxon>Catenuloplanes</taxon>
    </lineage>
</organism>
<dbReference type="EMBL" id="JAVDYC010000001">
    <property type="protein sequence ID" value="MDR7322259.1"/>
    <property type="molecule type" value="Genomic_DNA"/>
</dbReference>
<evidence type="ECO:0000259" key="4">
    <source>
        <dbReference type="Pfam" id="PF00144"/>
    </source>
</evidence>
<dbReference type="InterPro" id="IPR006311">
    <property type="entry name" value="TAT_signal"/>
</dbReference>
<accession>A0AAE4CUY7</accession>
<dbReference type="InterPro" id="IPR012338">
    <property type="entry name" value="Beta-lactam/transpept-like"/>
</dbReference>
<dbReference type="PROSITE" id="PS51318">
    <property type="entry name" value="TAT"/>
    <property type="match status" value="1"/>
</dbReference>
<name>A0AAE4CUY7_9ACTN</name>
<gene>
    <name evidence="5" type="ORF">J2S44_002509</name>
</gene>
<sequence length="430" mass="44330">MPVTRRTVVRSALLAGAAALGGCARPDASAAPGRWVVPSASPAGSPGPAAPGPAAPGPATSDPAASDPAADAALEAVLTTHLSPTRDNPRHPGYAGAVALAWRDGLPLAGATVGDALRYRAGPVELPAEDRVPMRPDSVFDLASITKIFTAVLTLRLADAGTLDLDAPLSRFLPEFTAPGVTAAMLLTHTGGLPVSPPSPRGFLSTPPVAAPGTVFRYSGVGPMVLGRLVEKQTGMRLDRALREHVTGPLGLDDTGYLPLDWVADVDRIAATDARSSRGLLRGRVHDDICDTLGGVAGHAGIFATAADVAVLGQLLLDGGTYRGTRLLSTSIVTRMLTNANAGIPLAPGERPGRTADYGLGVVMHQPWFMGALSSPGAFGHTGFSGTSLLVDPVRRLVVVLLTNRAHPNWNWAEPDPYRVAIHDAVAALV</sequence>
<dbReference type="Gene3D" id="3.40.710.10">
    <property type="entry name" value="DD-peptidase/beta-lactamase superfamily"/>
    <property type="match status" value="1"/>
</dbReference>
<feature type="domain" description="Beta-lactamase-related" evidence="4">
    <location>
        <begin position="119"/>
        <end position="419"/>
    </location>
</feature>
<reference evidence="5 6" key="1">
    <citation type="submission" date="2023-07" db="EMBL/GenBank/DDBJ databases">
        <title>Sequencing the genomes of 1000 actinobacteria strains.</title>
        <authorList>
            <person name="Klenk H.-P."/>
        </authorList>
    </citation>
    <scope>NUCLEOTIDE SEQUENCE [LARGE SCALE GENOMIC DNA]</scope>
    <source>
        <strain evidence="5 6">DSM 44711</strain>
    </source>
</reference>
<keyword evidence="6" id="KW-1185">Reference proteome</keyword>
<feature type="compositionally biased region" description="Low complexity" evidence="2">
    <location>
        <begin position="38"/>
        <end position="47"/>
    </location>
</feature>
<evidence type="ECO:0000256" key="3">
    <source>
        <dbReference type="SAM" id="SignalP"/>
    </source>
</evidence>
<dbReference type="SUPFAM" id="SSF56601">
    <property type="entry name" value="beta-lactamase/transpeptidase-like"/>
    <property type="match status" value="1"/>
</dbReference>
<feature type="chain" id="PRO_5042103562" evidence="3">
    <location>
        <begin position="31"/>
        <end position="430"/>
    </location>
</feature>
<dbReference type="RefSeq" id="WP_310412355.1">
    <property type="nucleotide sequence ID" value="NZ_JAVDYC010000001.1"/>
</dbReference>